<keyword evidence="3" id="KW-1185">Reference proteome</keyword>
<evidence type="ECO:0000313" key="2">
    <source>
        <dbReference type="EMBL" id="KAG8194449.1"/>
    </source>
</evidence>
<dbReference type="AlphaFoldDB" id="A0AAV6VCS7"/>
<evidence type="ECO:0000313" key="3">
    <source>
        <dbReference type="Proteomes" id="UP000827092"/>
    </source>
</evidence>
<evidence type="ECO:0000256" key="1">
    <source>
        <dbReference type="SAM" id="MobiDB-lite"/>
    </source>
</evidence>
<gene>
    <name evidence="2" type="ORF">JTE90_011057</name>
</gene>
<organism evidence="2 3">
    <name type="scientific">Oedothorax gibbosus</name>
    <dbReference type="NCBI Taxonomy" id="931172"/>
    <lineage>
        <taxon>Eukaryota</taxon>
        <taxon>Metazoa</taxon>
        <taxon>Ecdysozoa</taxon>
        <taxon>Arthropoda</taxon>
        <taxon>Chelicerata</taxon>
        <taxon>Arachnida</taxon>
        <taxon>Araneae</taxon>
        <taxon>Araneomorphae</taxon>
        <taxon>Entelegynae</taxon>
        <taxon>Araneoidea</taxon>
        <taxon>Linyphiidae</taxon>
        <taxon>Erigoninae</taxon>
        <taxon>Oedothorax</taxon>
    </lineage>
</organism>
<sequence>MGPKVVQPLHKTKNTFKTRCQKHHTPLPTKSTPRSLQLPDLPDVSPLSSFLEFQPALSHPDTNLRLIGLSWPLKSLLDPASPANN</sequence>
<accession>A0AAV6VCS7</accession>
<dbReference type="Proteomes" id="UP000827092">
    <property type="component" value="Unassembled WGS sequence"/>
</dbReference>
<dbReference type="EMBL" id="JAFNEN010000103">
    <property type="protein sequence ID" value="KAG8194449.1"/>
    <property type="molecule type" value="Genomic_DNA"/>
</dbReference>
<comment type="caution">
    <text evidence="2">The sequence shown here is derived from an EMBL/GenBank/DDBJ whole genome shotgun (WGS) entry which is preliminary data.</text>
</comment>
<feature type="compositionally biased region" description="Basic residues" evidence="1">
    <location>
        <begin position="10"/>
        <end position="25"/>
    </location>
</feature>
<protein>
    <submittedName>
        <fullName evidence="2">Uncharacterized protein</fullName>
    </submittedName>
</protein>
<proteinExistence type="predicted"/>
<reference evidence="2 3" key="1">
    <citation type="journal article" date="2022" name="Nat. Ecol. Evol.">
        <title>A masculinizing supergene underlies an exaggerated male reproductive morph in a spider.</title>
        <authorList>
            <person name="Hendrickx F."/>
            <person name="De Corte Z."/>
            <person name="Sonet G."/>
            <person name="Van Belleghem S.M."/>
            <person name="Kostlbacher S."/>
            <person name="Vangestel C."/>
        </authorList>
    </citation>
    <scope>NUCLEOTIDE SEQUENCE [LARGE SCALE GENOMIC DNA]</scope>
    <source>
        <strain evidence="2">W744_W776</strain>
    </source>
</reference>
<feature type="region of interest" description="Disordered" evidence="1">
    <location>
        <begin position="1"/>
        <end position="41"/>
    </location>
</feature>
<name>A0AAV6VCS7_9ARAC</name>